<name>A0A5A7PEZ3_STRAF</name>
<evidence type="ECO:0000313" key="2">
    <source>
        <dbReference type="EMBL" id="GER31254.1"/>
    </source>
</evidence>
<proteinExistence type="predicted"/>
<dbReference type="InterPro" id="IPR002156">
    <property type="entry name" value="RNaseH_domain"/>
</dbReference>
<feature type="domain" description="RNase H type-1" evidence="1">
    <location>
        <begin position="68"/>
        <end position="123"/>
    </location>
</feature>
<gene>
    <name evidence="2" type="ORF">STAS_07241</name>
</gene>
<reference evidence="3" key="1">
    <citation type="journal article" date="2019" name="Curr. Biol.">
        <title>Genome Sequence of Striga asiatica Provides Insight into the Evolution of Plant Parasitism.</title>
        <authorList>
            <person name="Yoshida S."/>
            <person name="Kim S."/>
            <person name="Wafula E.K."/>
            <person name="Tanskanen J."/>
            <person name="Kim Y.M."/>
            <person name="Honaas L."/>
            <person name="Yang Z."/>
            <person name="Spallek T."/>
            <person name="Conn C.E."/>
            <person name="Ichihashi Y."/>
            <person name="Cheong K."/>
            <person name="Cui S."/>
            <person name="Der J.P."/>
            <person name="Gundlach H."/>
            <person name="Jiao Y."/>
            <person name="Hori C."/>
            <person name="Ishida J.K."/>
            <person name="Kasahara H."/>
            <person name="Kiba T."/>
            <person name="Kim M.S."/>
            <person name="Koo N."/>
            <person name="Laohavisit A."/>
            <person name="Lee Y.H."/>
            <person name="Lumba S."/>
            <person name="McCourt P."/>
            <person name="Mortimer J.C."/>
            <person name="Mutuku J.M."/>
            <person name="Nomura T."/>
            <person name="Sasaki-Sekimoto Y."/>
            <person name="Seto Y."/>
            <person name="Wang Y."/>
            <person name="Wakatake T."/>
            <person name="Sakakibara H."/>
            <person name="Demura T."/>
            <person name="Yamaguchi S."/>
            <person name="Yoneyama K."/>
            <person name="Manabe R.I."/>
            <person name="Nelson D.C."/>
            <person name="Schulman A.H."/>
            <person name="Timko M.P."/>
            <person name="dePamphilis C.W."/>
            <person name="Choi D."/>
            <person name="Shirasu K."/>
        </authorList>
    </citation>
    <scope>NUCLEOTIDE SEQUENCE [LARGE SCALE GENOMIC DNA]</scope>
    <source>
        <strain evidence="3">cv. UVA1</strain>
    </source>
</reference>
<sequence>MKHNLDATEFAIFASQVWGWWVERQRRLHYEDCDFGNEKSLNMVMDEVDNRSDIKWRKPPDGVWRLDVDVSWDDIEDLFAIGGIFRDSMGQLKVVFGRKKKRINSVLEGELLAIMEGIKIAKEKNLFPFM</sequence>
<dbReference type="EMBL" id="BKCP01004439">
    <property type="protein sequence ID" value="GER31254.1"/>
    <property type="molecule type" value="Genomic_DNA"/>
</dbReference>
<comment type="caution">
    <text evidence="2">The sequence shown here is derived from an EMBL/GenBank/DDBJ whole genome shotgun (WGS) entry which is preliminary data.</text>
</comment>
<dbReference type="GO" id="GO:0004523">
    <property type="term" value="F:RNA-DNA hybrid ribonuclease activity"/>
    <property type="evidence" value="ECO:0007669"/>
    <property type="project" value="InterPro"/>
</dbReference>
<dbReference type="PANTHER" id="PTHR47723:SF19">
    <property type="entry name" value="POLYNUCLEOTIDYL TRANSFERASE, RIBONUCLEASE H-LIKE SUPERFAMILY PROTEIN"/>
    <property type="match status" value="1"/>
</dbReference>
<protein>
    <submittedName>
        <fullName evidence="2">Ribonuclease H-like superfamily protein</fullName>
    </submittedName>
</protein>
<dbReference type="GO" id="GO:0003676">
    <property type="term" value="F:nucleic acid binding"/>
    <property type="evidence" value="ECO:0007669"/>
    <property type="project" value="InterPro"/>
</dbReference>
<evidence type="ECO:0000259" key="1">
    <source>
        <dbReference type="Pfam" id="PF13456"/>
    </source>
</evidence>
<dbReference type="OrthoDB" id="1747175at2759"/>
<dbReference type="InterPro" id="IPR053151">
    <property type="entry name" value="RNase_H-like"/>
</dbReference>
<dbReference type="AlphaFoldDB" id="A0A5A7PEZ3"/>
<organism evidence="2 3">
    <name type="scientific">Striga asiatica</name>
    <name type="common">Asiatic witchweed</name>
    <name type="synonym">Buchnera asiatica</name>
    <dbReference type="NCBI Taxonomy" id="4170"/>
    <lineage>
        <taxon>Eukaryota</taxon>
        <taxon>Viridiplantae</taxon>
        <taxon>Streptophyta</taxon>
        <taxon>Embryophyta</taxon>
        <taxon>Tracheophyta</taxon>
        <taxon>Spermatophyta</taxon>
        <taxon>Magnoliopsida</taxon>
        <taxon>eudicotyledons</taxon>
        <taxon>Gunneridae</taxon>
        <taxon>Pentapetalae</taxon>
        <taxon>asterids</taxon>
        <taxon>lamiids</taxon>
        <taxon>Lamiales</taxon>
        <taxon>Orobanchaceae</taxon>
        <taxon>Buchnereae</taxon>
        <taxon>Striga</taxon>
    </lineage>
</organism>
<dbReference type="Pfam" id="PF13456">
    <property type="entry name" value="RVT_3"/>
    <property type="match status" value="1"/>
</dbReference>
<evidence type="ECO:0000313" key="3">
    <source>
        <dbReference type="Proteomes" id="UP000325081"/>
    </source>
</evidence>
<dbReference type="PANTHER" id="PTHR47723">
    <property type="entry name" value="OS05G0353850 PROTEIN"/>
    <property type="match status" value="1"/>
</dbReference>
<keyword evidence="3" id="KW-1185">Reference proteome</keyword>
<accession>A0A5A7PEZ3</accession>
<dbReference type="Proteomes" id="UP000325081">
    <property type="component" value="Unassembled WGS sequence"/>
</dbReference>